<dbReference type="OrthoDB" id="5904373at2759"/>
<reference evidence="1" key="1">
    <citation type="journal article" date="2020" name="Ecol. Evol.">
        <title>Genome structure and content of the rice root-knot nematode (Meloidogyne graminicola).</title>
        <authorList>
            <person name="Phan N.T."/>
            <person name="Danchin E.G.J."/>
            <person name="Klopp C."/>
            <person name="Perfus-Barbeoch L."/>
            <person name="Kozlowski D.K."/>
            <person name="Koutsovoulos G.D."/>
            <person name="Lopez-Roques C."/>
            <person name="Bouchez O."/>
            <person name="Zahm M."/>
            <person name="Besnard G."/>
            <person name="Bellafiore S."/>
        </authorList>
    </citation>
    <scope>NUCLEOTIDE SEQUENCE</scope>
    <source>
        <strain evidence="1">VN-18</strain>
    </source>
</reference>
<keyword evidence="2" id="KW-1185">Reference proteome</keyword>
<feature type="non-terminal residue" evidence="1">
    <location>
        <position position="1"/>
    </location>
</feature>
<gene>
    <name evidence="1" type="ORF">Mgra_00004294</name>
</gene>
<accession>A0A8S9ZS52</accession>
<comment type="caution">
    <text evidence="1">The sequence shown here is derived from an EMBL/GenBank/DDBJ whole genome shotgun (WGS) entry which is preliminary data.</text>
</comment>
<evidence type="ECO:0000313" key="2">
    <source>
        <dbReference type="Proteomes" id="UP000605970"/>
    </source>
</evidence>
<evidence type="ECO:0008006" key="3">
    <source>
        <dbReference type="Google" id="ProtNLM"/>
    </source>
</evidence>
<dbReference type="EMBL" id="JABEBT010000031">
    <property type="protein sequence ID" value="KAF7636307.1"/>
    <property type="molecule type" value="Genomic_DNA"/>
</dbReference>
<name>A0A8S9ZS52_9BILA</name>
<evidence type="ECO:0000313" key="1">
    <source>
        <dbReference type="EMBL" id="KAF7636307.1"/>
    </source>
</evidence>
<feature type="non-terminal residue" evidence="1">
    <location>
        <position position="286"/>
    </location>
</feature>
<protein>
    <recommendedName>
        <fullName evidence="3">Protein kinase domain-containing protein</fullName>
    </recommendedName>
</protein>
<dbReference type="AlphaFoldDB" id="A0A8S9ZS52"/>
<dbReference type="Proteomes" id="UP000605970">
    <property type="component" value="Unassembled WGS sequence"/>
</dbReference>
<dbReference type="InterPro" id="IPR011009">
    <property type="entry name" value="Kinase-like_dom_sf"/>
</dbReference>
<organism evidence="1 2">
    <name type="scientific">Meloidogyne graminicola</name>
    <dbReference type="NCBI Taxonomy" id="189291"/>
    <lineage>
        <taxon>Eukaryota</taxon>
        <taxon>Metazoa</taxon>
        <taxon>Ecdysozoa</taxon>
        <taxon>Nematoda</taxon>
        <taxon>Chromadorea</taxon>
        <taxon>Rhabditida</taxon>
        <taxon>Tylenchina</taxon>
        <taxon>Tylenchomorpha</taxon>
        <taxon>Tylenchoidea</taxon>
        <taxon>Meloidogynidae</taxon>
        <taxon>Meloidogyninae</taxon>
        <taxon>Meloidogyne</taxon>
    </lineage>
</organism>
<sequence length="286" mass="33976">EKYFGKKRKNEIFLTELISDSNSIHLTDFIPRLRSHNIGTPSPSPFNQLTKQSPFYFNNKQQKGFSRILSKELRIFRPSPNDKILNNINSPNDLKQFDRKRSLLRRNSPLNSPFCISLPKANEEKYFVEYLSEIDKDCINYIEFESDEPKDKGGIGEIYEGIYKNKIKVAVKLIGIGTVYHNKYWKPKIEDILSDPKNEVKVLKKFNNYFDQIKNEKRHIIRLIDSGEVKRFNFPKKEKNCFSYILIMEMGEENFYQKITREFEKNVKNIKKYKEKELIKILIEPI</sequence>
<dbReference type="SUPFAM" id="SSF56112">
    <property type="entry name" value="Protein kinase-like (PK-like)"/>
    <property type="match status" value="1"/>
</dbReference>
<proteinExistence type="predicted"/>